<evidence type="ECO:0000313" key="2">
    <source>
        <dbReference type="Proteomes" id="UP000772434"/>
    </source>
</evidence>
<comment type="caution">
    <text evidence="1">The sequence shown here is derived from an EMBL/GenBank/DDBJ whole genome shotgun (WGS) entry which is preliminary data.</text>
</comment>
<dbReference type="AlphaFoldDB" id="A0A9P5P8M2"/>
<keyword evidence="2" id="KW-1185">Reference proteome</keyword>
<dbReference type="EMBL" id="JADNRY010000310">
    <property type="protein sequence ID" value="KAF9059318.1"/>
    <property type="molecule type" value="Genomic_DNA"/>
</dbReference>
<protein>
    <submittedName>
        <fullName evidence="1">Uncharacterized protein</fullName>
    </submittedName>
</protein>
<organism evidence="1 2">
    <name type="scientific">Rhodocollybia butyracea</name>
    <dbReference type="NCBI Taxonomy" id="206335"/>
    <lineage>
        <taxon>Eukaryota</taxon>
        <taxon>Fungi</taxon>
        <taxon>Dikarya</taxon>
        <taxon>Basidiomycota</taxon>
        <taxon>Agaricomycotina</taxon>
        <taxon>Agaricomycetes</taxon>
        <taxon>Agaricomycetidae</taxon>
        <taxon>Agaricales</taxon>
        <taxon>Marasmiineae</taxon>
        <taxon>Omphalotaceae</taxon>
        <taxon>Rhodocollybia</taxon>
    </lineage>
</organism>
<gene>
    <name evidence="1" type="ORF">BDP27DRAFT_1431539</name>
</gene>
<evidence type="ECO:0000313" key="1">
    <source>
        <dbReference type="EMBL" id="KAF9059318.1"/>
    </source>
</evidence>
<accession>A0A9P5P8M2</accession>
<name>A0A9P5P8M2_9AGAR</name>
<reference evidence="1" key="1">
    <citation type="submission" date="2020-11" db="EMBL/GenBank/DDBJ databases">
        <authorList>
            <consortium name="DOE Joint Genome Institute"/>
            <person name="Ahrendt S."/>
            <person name="Riley R."/>
            <person name="Andreopoulos W."/>
            <person name="Labutti K."/>
            <person name="Pangilinan J."/>
            <person name="Ruiz-Duenas F.J."/>
            <person name="Barrasa J.M."/>
            <person name="Sanchez-Garcia M."/>
            <person name="Camarero S."/>
            <person name="Miyauchi S."/>
            <person name="Serrano A."/>
            <person name="Linde D."/>
            <person name="Babiker R."/>
            <person name="Drula E."/>
            <person name="Ayuso-Fernandez I."/>
            <person name="Pacheco R."/>
            <person name="Padilla G."/>
            <person name="Ferreira P."/>
            <person name="Barriuso J."/>
            <person name="Kellner H."/>
            <person name="Castanera R."/>
            <person name="Alfaro M."/>
            <person name="Ramirez L."/>
            <person name="Pisabarro A.G."/>
            <person name="Kuo A."/>
            <person name="Tritt A."/>
            <person name="Lipzen A."/>
            <person name="He G."/>
            <person name="Yan M."/>
            <person name="Ng V."/>
            <person name="Cullen D."/>
            <person name="Martin F."/>
            <person name="Rosso M.-N."/>
            <person name="Henrissat B."/>
            <person name="Hibbett D."/>
            <person name="Martinez A.T."/>
            <person name="Grigoriev I.V."/>
        </authorList>
    </citation>
    <scope>NUCLEOTIDE SEQUENCE</scope>
    <source>
        <strain evidence="1">AH 40177</strain>
    </source>
</reference>
<dbReference type="Proteomes" id="UP000772434">
    <property type="component" value="Unassembled WGS sequence"/>
</dbReference>
<sequence>MARRKYIPAPISDAQLASLQKSASGFVASSNSVLQPYGHHTSYLGISPLRQYTYPLFNSSFTSRLASLPISDQLVNSPATLPPDILPPLFTSSDQLVNSPATLPSPPDVLLYSLADVLPAPAPGLYKADSLNAKFTLEWGRLSSSSPDVPWPVGLSAFKISAGFQQMSSDQGSLSPARRFLNIFGIDWDPTTFYVHCFI</sequence>
<proteinExistence type="predicted"/>